<accession>A0A6A5US80</accession>
<protein>
    <submittedName>
        <fullName evidence="1">Uncharacterized protein</fullName>
    </submittedName>
</protein>
<evidence type="ECO:0000313" key="1">
    <source>
        <dbReference type="EMBL" id="KAF1967821.1"/>
    </source>
</evidence>
<reference evidence="1" key="1">
    <citation type="journal article" date="2020" name="Stud. Mycol.">
        <title>101 Dothideomycetes genomes: a test case for predicting lifestyles and emergence of pathogens.</title>
        <authorList>
            <person name="Haridas S."/>
            <person name="Albert R."/>
            <person name="Binder M."/>
            <person name="Bloem J."/>
            <person name="Labutti K."/>
            <person name="Salamov A."/>
            <person name="Andreopoulos B."/>
            <person name="Baker S."/>
            <person name="Barry K."/>
            <person name="Bills G."/>
            <person name="Bluhm B."/>
            <person name="Cannon C."/>
            <person name="Castanera R."/>
            <person name="Culley D."/>
            <person name="Daum C."/>
            <person name="Ezra D."/>
            <person name="Gonzalez J."/>
            <person name="Henrissat B."/>
            <person name="Kuo A."/>
            <person name="Liang C."/>
            <person name="Lipzen A."/>
            <person name="Lutzoni F."/>
            <person name="Magnuson J."/>
            <person name="Mondo S."/>
            <person name="Nolan M."/>
            <person name="Ohm R."/>
            <person name="Pangilinan J."/>
            <person name="Park H.-J."/>
            <person name="Ramirez L."/>
            <person name="Alfaro M."/>
            <person name="Sun H."/>
            <person name="Tritt A."/>
            <person name="Yoshinaga Y."/>
            <person name="Zwiers L.-H."/>
            <person name="Turgeon B."/>
            <person name="Goodwin S."/>
            <person name="Spatafora J."/>
            <person name="Crous P."/>
            <person name="Grigoriev I."/>
        </authorList>
    </citation>
    <scope>NUCLEOTIDE SEQUENCE</scope>
    <source>
        <strain evidence="1">CBS 107.79</strain>
    </source>
</reference>
<name>A0A6A5US80_9PLEO</name>
<keyword evidence="2" id="KW-1185">Reference proteome</keyword>
<dbReference type="Proteomes" id="UP000800036">
    <property type="component" value="Unassembled WGS sequence"/>
</dbReference>
<sequence>MRSRFQTQPKRFHKVSKLNLMHTLRTLWSLERGPGLRVLTPMVQHRHIIHMRYSKLLSLCRKASETRSPTTLAPKSISLKLGKPRVSCLPGSTMTLTAMRSPLIIGGSDVCKTLSASWSWMYAWNTNCGGKTRFVRLTVWQRWVSWKPCTAFMAYQAGFVVLLPSAVEGHHERGSVKRALRCYGSLVRRWMAASSLER</sequence>
<dbReference type="EMBL" id="ML976727">
    <property type="protein sequence ID" value="KAF1967821.1"/>
    <property type="molecule type" value="Genomic_DNA"/>
</dbReference>
<evidence type="ECO:0000313" key="2">
    <source>
        <dbReference type="Proteomes" id="UP000800036"/>
    </source>
</evidence>
<proteinExistence type="predicted"/>
<dbReference type="AlphaFoldDB" id="A0A6A5US80"/>
<organism evidence="1 2">
    <name type="scientific">Bimuria novae-zelandiae CBS 107.79</name>
    <dbReference type="NCBI Taxonomy" id="1447943"/>
    <lineage>
        <taxon>Eukaryota</taxon>
        <taxon>Fungi</taxon>
        <taxon>Dikarya</taxon>
        <taxon>Ascomycota</taxon>
        <taxon>Pezizomycotina</taxon>
        <taxon>Dothideomycetes</taxon>
        <taxon>Pleosporomycetidae</taxon>
        <taxon>Pleosporales</taxon>
        <taxon>Massarineae</taxon>
        <taxon>Didymosphaeriaceae</taxon>
        <taxon>Bimuria</taxon>
    </lineage>
</organism>
<gene>
    <name evidence="1" type="ORF">BU23DRAFT_281299</name>
</gene>